<dbReference type="AlphaFoldDB" id="A0A139KKI2"/>
<reference evidence="3" key="2">
    <citation type="submission" date="2022-10" db="EMBL/GenBank/DDBJ databases">
        <title>Human gut microbiome strain richness.</title>
        <authorList>
            <person name="Chen-Liaw A."/>
        </authorList>
    </citation>
    <scope>NUCLEOTIDE SEQUENCE</scope>
    <source>
        <strain evidence="3">BSD2780120875st1_E1_BSD2780120875_150330</strain>
    </source>
</reference>
<dbReference type="Proteomes" id="UP001219389">
    <property type="component" value="Unassembled WGS sequence"/>
</dbReference>
<dbReference type="GeneID" id="69479085"/>
<evidence type="ECO:0000256" key="1">
    <source>
        <dbReference type="SAM" id="Phobius"/>
    </source>
</evidence>
<protein>
    <submittedName>
        <fullName evidence="2">Uncharacterized protein</fullName>
    </submittedName>
</protein>
<keyword evidence="1" id="KW-0812">Transmembrane</keyword>
<comment type="caution">
    <text evidence="2">The sequence shown here is derived from an EMBL/GenBank/DDBJ whole genome shotgun (WGS) entry which is preliminary data.</text>
</comment>
<dbReference type="STRING" id="28116.Bovatus_04811"/>
<accession>A0A139KKI2</accession>
<proteinExistence type="predicted"/>
<dbReference type="EMBL" id="VWFC01000014">
    <property type="protein sequence ID" value="KAB1325961.1"/>
    <property type="molecule type" value="Genomic_DNA"/>
</dbReference>
<reference evidence="2 4" key="1">
    <citation type="journal article" date="2019" name="Nat. Med.">
        <title>A library of human gut bacterial isolates paired with longitudinal multiomics data enables mechanistic microbiome research.</title>
        <authorList>
            <person name="Poyet M."/>
            <person name="Groussin M."/>
            <person name="Gibbons S.M."/>
            <person name="Avila-Pacheco J."/>
            <person name="Jiang X."/>
            <person name="Kearney S.M."/>
            <person name="Perrotta A.R."/>
            <person name="Berdy B."/>
            <person name="Zhao S."/>
            <person name="Lieberman T.D."/>
            <person name="Swanson P.K."/>
            <person name="Smith M."/>
            <person name="Roesemann S."/>
            <person name="Alexander J.E."/>
            <person name="Rich S.A."/>
            <person name="Livny J."/>
            <person name="Vlamakis H."/>
            <person name="Clish C."/>
            <person name="Bullock K."/>
            <person name="Deik A."/>
            <person name="Scott J."/>
            <person name="Pierce K.A."/>
            <person name="Xavier R.J."/>
            <person name="Alm E.J."/>
        </authorList>
    </citation>
    <scope>NUCLEOTIDE SEQUENCE [LARGE SCALE GENOMIC DNA]</scope>
    <source>
        <strain evidence="2 4">BIOML-A2</strain>
    </source>
</reference>
<name>A0A139KKI2_BACOV</name>
<evidence type="ECO:0000313" key="3">
    <source>
        <dbReference type="EMBL" id="MDC2743491.1"/>
    </source>
</evidence>
<keyword evidence="1" id="KW-1133">Transmembrane helix</keyword>
<gene>
    <name evidence="2" type="ORF">F3B53_13375</name>
    <name evidence="3" type="ORF">PO382_14805</name>
</gene>
<evidence type="ECO:0000313" key="2">
    <source>
        <dbReference type="EMBL" id="KAB1325961.1"/>
    </source>
</evidence>
<feature type="transmembrane region" description="Helical" evidence="1">
    <location>
        <begin position="161"/>
        <end position="181"/>
    </location>
</feature>
<dbReference type="EMBL" id="JAQNZF010000019">
    <property type="protein sequence ID" value="MDC2743491.1"/>
    <property type="molecule type" value="Genomic_DNA"/>
</dbReference>
<dbReference type="RefSeq" id="WP_004313932.1">
    <property type="nucleotide sequence ID" value="NZ_CAXTIO010000022.1"/>
</dbReference>
<dbReference type="Proteomes" id="UP000375690">
    <property type="component" value="Unassembled WGS sequence"/>
</dbReference>
<keyword evidence="1" id="KW-0472">Membrane</keyword>
<organism evidence="2 4">
    <name type="scientific">Bacteroides ovatus</name>
    <dbReference type="NCBI Taxonomy" id="28116"/>
    <lineage>
        <taxon>Bacteria</taxon>
        <taxon>Pseudomonadati</taxon>
        <taxon>Bacteroidota</taxon>
        <taxon>Bacteroidia</taxon>
        <taxon>Bacteroidales</taxon>
        <taxon>Bacteroidaceae</taxon>
        <taxon>Bacteroides</taxon>
    </lineage>
</organism>
<evidence type="ECO:0000313" key="4">
    <source>
        <dbReference type="Proteomes" id="UP000375690"/>
    </source>
</evidence>
<sequence>MKEDVIAANLANLRQSISELKECIEKQNVTVSKSEQSVKVEFDEKTIYTGIAKSFCTCWNEALSVIKKHIWQQQPNTLPFSLWFPKLIDLFKQKSKLLEYLYRHVCDYNQNRITIETNTRCILKRQDEILAKINELKSPVTVIPPNISGLFIYGYHIKLRYVMVFIVVIMIWAVAVSVSSMKYKEESFAYYSMYRAVKEQNQNLIEKQIAIKGEN</sequence>